<sequence>MAAGGGRAGGGRTTECKLVLLGDSNVGKSSLVRRFVKNQFDADCPTTVGAAFLQWPVQIEGTDDKVQYGIWDTAGSERYKALAPMYYRGAEAAIIVYDMTSFESFEGAKSWVRELRLYGQPNVVVALAANKSDMDQYRVVPKQEGETYAKGEELMYFETSAKTSACVSEMFVKLAQELPRKDAGALSATSLVKEPHKEGQCIC</sequence>
<evidence type="ECO:0000256" key="1">
    <source>
        <dbReference type="ARBA" id="ARBA00022741"/>
    </source>
</evidence>
<accession>A0A7S2C9B9</accession>
<dbReference type="InterPro" id="IPR001806">
    <property type="entry name" value="Small_GTPase"/>
</dbReference>
<reference evidence="2" key="1">
    <citation type="submission" date="2021-01" db="EMBL/GenBank/DDBJ databases">
        <authorList>
            <person name="Corre E."/>
            <person name="Pelletier E."/>
            <person name="Niang G."/>
            <person name="Scheremetjew M."/>
            <person name="Finn R."/>
            <person name="Kale V."/>
            <person name="Holt S."/>
            <person name="Cochrane G."/>
            <person name="Meng A."/>
            <person name="Brown T."/>
            <person name="Cohen L."/>
        </authorList>
    </citation>
    <scope>NUCLEOTIDE SEQUENCE</scope>
    <source>
        <strain evidence="2">UTEX LB 985</strain>
    </source>
</reference>
<dbReference type="PRINTS" id="PR00449">
    <property type="entry name" value="RASTRNSFRMNG"/>
</dbReference>
<dbReference type="PROSITE" id="PS51419">
    <property type="entry name" value="RAB"/>
    <property type="match status" value="1"/>
</dbReference>
<dbReference type="AlphaFoldDB" id="A0A7S2C9B9"/>
<name>A0A7S2C9B9_9EUKA</name>
<organism evidence="2">
    <name type="scientific">Haptolina brevifila</name>
    <dbReference type="NCBI Taxonomy" id="156173"/>
    <lineage>
        <taxon>Eukaryota</taxon>
        <taxon>Haptista</taxon>
        <taxon>Haptophyta</taxon>
        <taxon>Prymnesiophyceae</taxon>
        <taxon>Prymnesiales</taxon>
        <taxon>Prymnesiaceae</taxon>
        <taxon>Haptolina</taxon>
    </lineage>
</organism>
<dbReference type="CDD" id="cd01860">
    <property type="entry name" value="Rab5_related"/>
    <property type="match status" value="1"/>
</dbReference>
<dbReference type="EMBL" id="HBGU01013044">
    <property type="protein sequence ID" value="CAD9418780.1"/>
    <property type="molecule type" value="Transcribed_RNA"/>
</dbReference>
<dbReference type="Pfam" id="PF00071">
    <property type="entry name" value="Ras"/>
    <property type="match status" value="1"/>
</dbReference>
<dbReference type="PANTHER" id="PTHR47978">
    <property type="match status" value="1"/>
</dbReference>
<dbReference type="InterPro" id="IPR005225">
    <property type="entry name" value="Small_GTP-bd"/>
</dbReference>
<dbReference type="InterPro" id="IPR027417">
    <property type="entry name" value="P-loop_NTPase"/>
</dbReference>
<gene>
    <name evidence="2" type="ORF">CBRE1094_LOCUS7127</name>
</gene>
<evidence type="ECO:0000313" key="2">
    <source>
        <dbReference type="EMBL" id="CAD9418780.1"/>
    </source>
</evidence>
<protein>
    <submittedName>
        <fullName evidence="2">Uncharacterized protein</fullName>
    </submittedName>
</protein>
<dbReference type="NCBIfam" id="TIGR00231">
    <property type="entry name" value="small_GTP"/>
    <property type="match status" value="1"/>
</dbReference>
<dbReference type="SMART" id="SM00173">
    <property type="entry name" value="RAS"/>
    <property type="match status" value="1"/>
</dbReference>
<dbReference type="SMART" id="SM00176">
    <property type="entry name" value="RAN"/>
    <property type="match status" value="1"/>
</dbReference>
<dbReference type="Gene3D" id="3.40.50.300">
    <property type="entry name" value="P-loop containing nucleotide triphosphate hydrolases"/>
    <property type="match status" value="1"/>
</dbReference>
<dbReference type="SMART" id="SM00174">
    <property type="entry name" value="RHO"/>
    <property type="match status" value="1"/>
</dbReference>
<dbReference type="GO" id="GO:0005525">
    <property type="term" value="F:GTP binding"/>
    <property type="evidence" value="ECO:0007669"/>
    <property type="project" value="InterPro"/>
</dbReference>
<keyword evidence="1" id="KW-0547">Nucleotide-binding</keyword>
<dbReference type="PROSITE" id="PS51421">
    <property type="entry name" value="RAS"/>
    <property type="match status" value="1"/>
</dbReference>
<dbReference type="SUPFAM" id="SSF52540">
    <property type="entry name" value="P-loop containing nucleoside triphosphate hydrolases"/>
    <property type="match status" value="1"/>
</dbReference>
<dbReference type="GO" id="GO:0003924">
    <property type="term" value="F:GTPase activity"/>
    <property type="evidence" value="ECO:0007669"/>
    <property type="project" value="InterPro"/>
</dbReference>
<proteinExistence type="predicted"/>
<dbReference type="SMART" id="SM00175">
    <property type="entry name" value="RAB"/>
    <property type="match status" value="1"/>
</dbReference>
<dbReference type="FunFam" id="3.40.50.300:FF:000808">
    <property type="entry name" value="Small GTP-binding protein, putative"/>
    <property type="match status" value="1"/>
</dbReference>